<reference evidence="1 2" key="1">
    <citation type="submission" date="2023-06" db="EMBL/GenBank/DDBJ databases">
        <title>Draft Genome Sequences of lactic acid bacteria strains isolated from fermented milk products.</title>
        <authorList>
            <person name="Elcheninov A.G."/>
            <person name="Klyukina A."/>
            <person name="Zayulina K.S."/>
            <person name="Gavirova L.A."/>
            <person name="Shcherbakova P.A."/>
            <person name="Shestakov A.I."/>
            <person name="Kublanov I.V."/>
            <person name="Kochetkova T.V."/>
        </authorList>
    </citation>
    <scope>NUCLEOTIDE SEQUENCE [LARGE SCALE GENOMIC DNA]</scope>
    <source>
        <strain evidence="1 2">TOM.81</strain>
    </source>
</reference>
<protein>
    <submittedName>
        <fullName evidence="1">Uncharacterized protein</fullName>
    </submittedName>
</protein>
<dbReference type="RefSeq" id="WP_289456678.1">
    <property type="nucleotide sequence ID" value="NZ_JAUCAQ010000014.1"/>
</dbReference>
<name>A0ABT7RZT1_9LACO</name>
<dbReference type="Proteomes" id="UP001242903">
    <property type="component" value="Unassembled WGS sequence"/>
</dbReference>
<keyword evidence="2" id="KW-1185">Reference proteome</keyword>
<sequence>MELKTFVWTETDSMGYGDATLGEFKDNEIDLSDDEARRLANDILLSLRNGEHITFRID</sequence>
<gene>
    <name evidence="1" type="ORF">QUE93_07320</name>
</gene>
<dbReference type="EMBL" id="JAUCAQ010000014">
    <property type="protein sequence ID" value="MDM7646823.1"/>
    <property type="molecule type" value="Genomic_DNA"/>
</dbReference>
<proteinExistence type="predicted"/>
<organism evidence="1 2">
    <name type="scientific">Leuconostoc falkenbergense</name>
    <dbReference type="NCBI Taxonomy" id="2766470"/>
    <lineage>
        <taxon>Bacteria</taxon>
        <taxon>Bacillati</taxon>
        <taxon>Bacillota</taxon>
        <taxon>Bacilli</taxon>
        <taxon>Lactobacillales</taxon>
        <taxon>Lactobacillaceae</taxon>
        <taxon>Leuconostoc</taxon>
    </lineage>
</organism>
<evidence type="ECO:0000313" key="1">
    <source>
        <dbReference type="EMBL" id="MDM7646823.1"/>
    </source>
</evidence>
<accession>A0ABT7RZT1</accession>
<evidence type="ECO:0000313" key="2">
    <source>
        <dbReference type="Proteomes" id="UP001242903"/>
    </source>
</evidence>
<comment type="caution">
    <text evidence="1">The sequence shown here is derived from an EMBL/GenBank/DDBJ whole genome shotgun (WGS) entry which is preliminary data.</text>
</comment>